<sequence length="108" mass="12836">MCRSDRYEYLRCAMRTRVTANKFGYSVKNKLTKVNSNFLEQFAKDAHWMSLNYNNYLTLEDYEPLTEAYRAFWFIGDDKGKRMECSWCTDAYDPPTHLDCLRTGWGSI</sequence>
<gene>
    <name evidence="1" type="ORF">DGAL_LOCUS16272</name>
</gene>
<name>A0A8J2S3A9_9CRUS</name>
<dbReference type="EMBL" id="CAKKLH010000327">
    <property type="protein sequence ID" value="CAH0112541.1"/>
    <property type="molecule type" value="Genomic_DNA"/>
</dbReference>
<dbReference type="AlphaFoldDB" id="A0A8J2S3A9"/>
<comment type="caution">
    <text evidence="1">The sequence shown here is derived from an EMBL/GenBank/DDBJ whole genome shotgun (WGS) entry which is preliminary data.</text>
</comment>
<evidence type="ECO:0000313" key="2">
    <source>
        <dbReference type="Proteomes" id="UP000789390"/>
    </source>
</evidence>
<proteinExistence type="predicted"/>
<dbReference type="OrthoDB" id="6388501at2759"/>
<reference evidence="1" key="1">
    <citation type="submission" date="2021-11" db="EMBL/GenBank/DDBJ databases">
        <authorList>
            <person name="Schell T."/>
        </authorList>
    </citation>
    <scope>NUCLEOTIDE SEQUENCE</scope>
    <source>
        <strain evidence="1">M5</strain>
    </source>
</reference>
<dbReference type="Proteomes" id="UP000789390">
    <property type="component" value="Unassembled WGS sequence"/>
</dbReference>
<protein>
    <submittedName>
        <fullName evidence="1">Uncharacterized protein</fullName>
    </submittedName>
</protein>
<accession>A0A8J2S3A9</accession>
<keyword evidence="2" id="KW-1185">Reference proteome</keyword>
<organism evidence="1 2">
    <name type="scientific">Daphnia galeata</name>
    <dbReference type="NCBI Taxonomy" id="27404"/>
    <lineage>
        <taxon>Eukaryota</taxon>
        <taxon>Metazoa</taxon>
        <taxon>Ecdysozoa</taxon>
        <taxon>Arthropoda</taxon>
        <taxon>Crustacea</taxon>
        <taxon>Branchiopoda</taxon>
        <taxon>Diplostraca</taxon>
        <taxon>Cladocera</taxon>
        <taxon>Anomopoda</taxon>
        <taxon>Daphniidae</taxon>
        <taxon>Daphnia</taxon>
    </lineage>
</organism>
<evidence type="ECO:0000313" key="1">
    <source>
        <dbReference type="EMBL" id="CAH0112541.1"/>
    </source>
</evidence>